<dbReference type="HOGENOM" id="CLU_1210901_0_0_1"/>
<dbReference type="PROSITE" id="PS51915">
    <property type="entry name" value="ZAD"/>
    <property type="match status" value="1"/>
</dbReference>
<sequence length="229" mass="24431">MKMISIFGEDLLWQKITTIADVQITKNDTLPQQVCVDCAKTAVSAYLFKKKCEDADRFYRQQLLLKKIHGLEKQETGGETRKDAASGDRAKSRGCSTASSSGTASGSTTGSGSSSSSTSSDDDEEEDNDNANANANPNPNPNPNGNDNDNGSVAGDAGSRLQNGHGDAINGHLVEDPNDEDVEQGELQLVLDDRQRSLFDDEQQDQSGIELSNGVALADGEEGFEVMTP</sequence>
<evidence type="ECO:0000256" key="2">
    <source>
        <dbReference type="SAM" id="MobiDB-lite"/>
    </source>
</evidence>
<dbReference type="OrthoDB" id="6105938at2759"/>
<dbReference type="eggNOG" id="KOG1721">
    <property type="taxonomic scope" value="Eukaryota"/>
</dbReference>
<dbReference type="Pfam" id="PF07776">
    <property type="entry name" value="zf-AD"/>
    <property type="match status" value="1"/>
</dbReference>
<feature type="compositionally biased region" description="Low complexity" evidence="2">
    <location>
        <begin position="130"/>
        <end position="152"/>
    </location>
</feature>
<dbReference type="EMBL" id="CH479205">
    <property type="protein sequence ID" value="EDW30716.1"/>
    <property type="molecule type" value="Genomic_DNA"/>
</dbReference>
<proteinExistence type="predicted"/>
<evidence type="ECO:0000313" key="4">
    <source>
        <dbReference type="EMBL" id="EDW30716.1"/>
    </source>
</evidence>
<feature type="compositionally biased region" description="Low complexity" evidence="2">
    <location>
        <begin position="96"/>
        <end position="119"/>
    </location>
</feature>
<accession>B4H323</accession>
<keyword evidence="5" id="KW-1185">Reference proteome</keyword>
<dbReference type="Proteomes" id="UP000008744">
    <property type="component" value="Unassembled WGS sequence"/>
</dbReference>
<comment type="caution">
    <text evidence="1">Lacks conserved residue(s) required for the propagation of feature annotation.</text>
</comment>
<name>B4H323_DROPE</name>
<evidence type="ECO:0000256" key="1">
    <source>
        <dbReference type="PROSITE-ProRule" id="PRU01263"/>
    </source>
</evidence>
<feature type="compositionally biased region" description="Basic and acidic residues" evidence="2">
    <location>
        <begin position="74"/>
        <end position="91"/>
    </location>
</feature>
<dbReference type="GO" id="GO:0005634">
    <property type="term" value="C:nucleus"/>
    <property type="evidence" value="ECO:0007669"/>
    <property type="project" value="InterPro"/>
</dbReference>
<dbReference type="InterPro" id="IPR012934">
    <property type="entry name" value="Znf_AD"/>
</dbReference>
<feature type="region of interest" description="Disordered" evidence="2">
    <location>
        <begin position="74"/>
        <end position="188"/>
    </location>
</feature>
<evidence type="ECO:0000313" key="5">
    <source>
        <dbReference type="Proteomes" id="UP000008744"/>
    </source>
</evidence>
<organism evidence="5">
    <name type="scientific">Drosophila persimilis</name>
    <name type="common">Fruit fly</name>
    <dbReference type="NCBI Taxonomy" id="7234"/>
    <lineage>
        <taxon>Eukaryota</taxon>
        <taxon>Metazoa</taxon>
        <taxon>Ecdysozoa</taxon>
        <taxon>Arthropoda</taxon>
        <taxon>Hexapoda</taxon>
        <taxon>Insecta</taxon>
        <taxon>Pterygota</taxon>
        <taxon>Neoptera</taxon>
        <taxon>Endopterygota</taxon>
        <taxon>Diptera</taxon>
        <taxon>Brachycera</taxon>
        <taxon>Muscomorpha</taxon>
        <taxon>Ephydroidea</taxon>
        <taxon>Drosophilidae</taxon>
        <taxon>Drosophila</taxon>
        <taxon>Sophophora</taxon>
    </lineage>
</organism>
<keyword evidence="1" id="KW-0862">Zinc</keyword>
<keyword evidence="1" id="KW-0863">Zinc-finger</keyword>
<feature type="compositionally biased region" description="Acidic residues" evidence="2">
    <location>
        <begin position="120"/>
        <end position="129"/>
    </location>
</feature>
<protein>
    <submittedName>
        <fullName evidence="4">GL13351</fullName>
    </submittedName>
</protein>
<reference evidence="4 5" key="1">
    <citation type="journal article" date="2007" name="Nature">
        <title>Evolution of genes and genomes on the Drosophila phylogeny.</title>
        <authorList>
            <consortium name="Drosophila 12 Genomes Consortium"/>
            <person name="Clark A.G."/>
            <person name="Eisen M.B."/>
            <person name="Smith D.R."/>
            <person name="Bergman C.M."/>
            <person name="Oliver B."/>
            <person name="Markow T.A."/>
            <person name="Kaufman T.C."/>
            <person name="Kellis M."/>
            <person name="Gelbart W."/>
            <person name="Iyer V.N."/>
            <person name="Pollard D.A."/>
            <person name="Sackton T.B."/>
            <person name="Larracuente A.M."/>
            <person name="Singh N.D."/>
            <person name="Abad J.P."/>
            <person name="Abt D.N."/>
            <person name="Adryan B."/>
            <person name="Aguade M."/>
            <person name="Akashi H."/>
            <person name="Anderson W.W."/>
            <person name="Aquadro C.F."/>
            <person name="Ardell D.H."/>
            <person name="Arguello R."/>
            <person name="Artieri C.G."/>
            <person name="Barbash D.A."/>
            <person name="Barker D."/>
            <person name="Barsanti P."/>
            <person name="Batterham P."/>
            <person name="Batzoglou S."/>
            <person name="Begun D."/>
            <person name="Bhutkar A."/>
            <person name="Blanco E."/>
            <person name="Bosak S.A."/>
            <person name="Bradley R.K."/>
            <person name="Brand A.D."/>
            <person name="Brent M.R."/>
            <person name="Brooks A.N."/>
            <person name="Brown R.H."/>
            <person name="Butlin R.K."/>
            <person name="Caggese C."/>
            <person name="Calvi B.R."/>
            <person name="Bernardo de Carvalho A."/>
            <person name="Caspi A."/>
            <person name="Castrezana S."/>
            <person name="Celniker S.E."/>
            <person name="Chang J.L."/>
            <person name="Chapple C."/>
            <person name="Chatterji S."/>
            <person name="Chinwalla A."/>
            <person name="Civetta A."/>
            <person name="Clifton S.W."/>
            <person name="Comeron J.M."/>
            <person name="Costello J.C."/>
            <person name="Coyne J.A."/>
            <person name="Daub J."/>
            <person name="David R.G."/>
            <person name="Delcher A.L."/>
            <person name="Delehaunty K."/>
            <person name="Do C.B."/>
            <person name="Ebling H."/>
            <person name="Edwards K."/>
            <person name="Eickbush T."/>
            <person name="Evans J.D."/>
            <person name="Filipski A."/>
            <person name="Findeiss S."/>
            <person name="Freyhult E."/>
            <person name="Fulton L."/>
            <person name="Fulton R."/>
            <person name="Garcia A.C."/>
            <person name="Gardiner A."/>
            <person name="Garfield D.A."/>
            <person name="Garvin B.E."/>
            <person name="Gibson G."/>
            <person name="Gilbert D."/>
            <person name="Gnerre S."/>
            <person name="Godfrey J."/>
            <person name="Good R."/>
            <person name="Gotea V."/>
            <person name="Gravely B."/>
            <person name="Greenberg A.J."/>
            <person name="Griffiths-Jones S."/>
            <person name="Gross S."/>
            <person name="Guigo R."/>
            <person name="Gustafson E.A."/>
            <person name="Haerty W."/>
            <person name="Hahn M.W."/>
            <person name="Halligan D.L."/>
            <person name="Halpern A.L."/>
            <person name="Halter G.M."/>
            <person name="Han M.V."/>
            <person name="Heger A."/>
            <person name="Hillier L."/>
            <person name="Hinrichs A.S."/>
            <person name="Holmes I."/>
            <person name="Hoskins R.A."/>
            <person name="Hubisz M.J."/>
            <person name="Hultmark D."/>
            <person name="Huntley M.A."/>
            <person name="Jaffe D.B."/>
            <person name="Jagadeeshan S."/>
            <person name="Jeck W.R."/>
            <person name="Johnson J."/>
            <person name="Jones C.D."/>
            <person name="Jordan W.C."/>
            <person name="Karpen G.H."/>
            <person name="Kataoka E."/>
            <person name="Keightley P.D."/>
            <person name="Kheradpour P."/>
            <person name="Kirkness E.F."/>
            <person name="Koerich L.B."/>
            <person name="Kristiansen K."/>
            <person name="Kudrna D."/>
            <person name="Kulathinal R.J."/>
            <person name="Kumar S."/>
            <person name="Kwok R."/>
            <person name="Lander E."/>
            <person name="Langley C.H."/>
            <person name="Lapoint R."/>
            <person name="Lazzaro B.P."/>
            <person name="Lee S.J."/>
            <person name="Levesque L."/>
            <person name="Li R."/>
            <person name="Lin C.F."/>
            <person name="Lin M.F."/>
            <person name="Lindblad-Toh K."/>
            <person name="Llopart A."/>
            <person name="Long M."/>
            <person name="Low L."/>
            <person name="Lozovsky E."/>
            <person name="Lu J."/>
            <person name="Luo M."/>
            <person name="Machado C.A."/>
            <person name="Makalowski W."/>
            <person name="Marzo M."/>
            <person name="Matsuda M."/>
            <person name="Matzkin L."/>
            <person name="McAllister B."/>
            <person name="McBride C.S."/>
            <person name="McKernan B."/>
            <person name="McKernan K."/>
            <person name="Mendez-Lago M."/>
            <person name="Minx P."/>
            <person name="Mollenhauer M.U."/>
            <person name="Montooth K."/>
            <person name="Mount S.M."/>
            <person name="Mu X."/>
            <person name="Myers E."/>
            <person name="Negre B."/>
            <person name="Newfeld S."/>
            <person name="Nielsen R."/>
            <person name="Noor M.A."/>
            <person name="O'Grady P."/>
            <person name="Pachter L."/>
            <person name="Papaceit M."/>
            <person name="Parisi M.J."/>
            <person name="Parisi M."/>
            <person name="Parts L."/>
            <person name="Pedersen J.S."/>
            <person name="Pesole G."/>
            <person name="Phillippy A.M."/>
            <person name="Ponting C.P."/>
            <person name="Pop M."/>
            <person name="Porcelli D."/>
            <person name="Powell J.R."/>
            <person name="Prohaska S."/>
            <person name="Pruitt K."/>
            <person name="Puig M."/>
            <person name="Quesneville H."/>
            <person name="Ram K.R."/>
            <person name="Rand D."/>
            <person name="Rasmussen M.D."/>
            <person name="Reed L.K."/>
            <person name="Reenan R."/>
            <person name="Reily A."/>
            <person name="Remington K.A."/>
            <person name="Rieger T.T."/>
            <person name="Ritchie M.G."/>
            <person name="Robin C."/>
            <person name="Rogers Y.H."/>
            <person name="Rohde C."/>
            <person name="Rozas J."/>
            <person name="Rubenfield M.J."/>
            <person name="Ruiz A."/>
            <person name="Russo S."/>
            <person name="Salzberg S.L."/>
            <person name="Sanchez-Gracia A."/>
            <person name="Saranga D.J."/>
            <person name="Sato H."/>
            <person name="Schaeffer S.W."/>
            <person name="Schatz M.C."/>
            <person name="Schlenke T."/>
            <person name="Schwartz R."/>
            <person name="Segarra C."/>
            <person name="Singh R.S."/>
            <person name="Sirot L."/>
            <person name="Sirota M."/>
            <person name="Sisneros N.B."/>
            <person name="Smith C.D."/>
            <person name="Smith T.F."/>
            <person name="Spieth J."/>
            <person name="Stage D.E."/>
            <person name="Stark A."/>
            <person name="Stephan W."/>
            <person name="Strausberg R.L."/>
            <person name="Strempel S."/>
            <person name="Sturgill D."/>
            <person name="Sutton G."/>
            <person name="Sutton G.G."/>
            <person name="Tao W."/>
            <person name="Teichmann S."/>
            <person name="Tobari Y.N."/>
            <person name="Tomimura Y."/>
            <person name="Tsolas J.M."/>
            <person name="Valente V.L."/>
            <person name="Venter E."/>
            <person name="Venter J.C."/>
            <person name="Vicario S."/>
            <person name="Vieira F.G."/>
            <person name="Vilella A.J."/>
            <person name="Villasante A."/>
            <person name="Walenz B."/>
            <person name="Wang J."/>
            <person name="Wasserman M."/>
            <person name="Watts T."/>
            <person name="Wilson D."/>
            <person name="Wilson R.K."/>
            <person name="Wing R.A."/>
            <person name="Wolfner M.F."/>
            <person name="Wong A."/>
            <person name="Wong G.K."/>
            <person name="Wu C.I."/>
            <person name="Wu G."/>
            <person name="Yamamoto D."/>
            <person name="Yang H.P."/>
            <person name="Yang S.P."/>
            <person name="Yorke J.A."/>
            <person name="Yoshida K."/>
            <person name="Zdobnov E."/>
            <person name="Zhang P."/>
            <person name="Zhang Y."/>
            <person name="Zimin A.V."/>
            <person name="Baldwin J."/>
            <person name="Abdouelleil A."/>
            <person name="Abdulkadir J."/>
            <person name="Abebe A."/>
            <person name="Abera B."/>
            <person name="Abreu J."/>
            <person name="Acer S.C."/>
            <person name="Aftuck L."/>
            <person name="Alexander A."/>
            <person name="An P."/>
            <person name="Anderson E."/>
            <person name="Anderson S."/>
            <person name="Arachi H."/>
            <person name="Azer M."/>
            <person name="Bachantsang P."/>
            <person name="Barry A."/>
            <person name="Bayul T."/>
            <person name="Berlin A."/>
            <person name="Bessette D."/>
            <person name="Bloom T."/>
            <person name="Blye J."/>
            <person name="Boguslavskiy L."/>
            <person name="Bonnet C."/>
            <person name="Boukhgalter B."/>
            <person name="Bourzgui I."/>
            <person name="Brown A."/>
            <person name="Cahill P."/>
            <person name="Channer S."/>
            <person name="Cheshatsang Y."/>
            <person name="Chuda L."/>
            <person name="Citroen M."/>
            <person name="Collymore A."/>
            <person name="Cooke P."/>
            <person name="Costello M."/>
            <person name="D'Aco K."/>
            <person name="Daza R."/>
            <person name="De Haan G."/>
            <person name="DeGray S."/>
            <person name="DeMaso C."/>
            <person name="Dhargay N."/>
            <person name="Dooley K."/>
            <person name="Dooley E."/>
            <person name="Doricent M."/>
            <person name="Dorje P."/>
            <person name="Dorjee K."/>
            <person name="Dupes A."/>
            <person name="Elong R."/>
            <person name="Falk J."/>
            <person name="Farina A."/>
            <person name="Faro S."/>
            <person name="Ferguson D."/>
            <person name="Fisher S."/>
            <person name="Foley C.D."/>
            <person name="Franke A."/>
            <person name="Friedrich D."/>
            <person name="Gadbois L."/>
            <person name="Gearin G."/>
            <person name="Gearin C.R."/>
            <person name="Giannoukos G."/>
            <person name="Goode T."/>
            <person name="Graham J."/>
            <person name="Grandbois E."/>
            <person name="Grewal S."/>
            <person name="Gyaltsen K."/>
            <person name="Hafez N."/>
            <person name="Hagos B."/>
            <person name="Hall J."/>
            <person name="Henson C."/>
            <person name="Hollinger A."/>
            <person name="Honan T."/>
            <person name="Huard M.D."/>
            <person name="Hughes L."/>
            <person name="Hurhula B."/>
            <person name="Husby M.E."/>
            <person name="Kamat A."/>
            <person name="Kanga B."/>
            <person name="Kashin S."/>
            <person name="Khazanovich D."/>
            <person name="Kisner P."/>
            <person name="Lance K."/>
            <person name="Lara M."/>
            <person name="Lee W."/>
            <person name="Lennon N."/>
            <person name="Letendre F."/>
            <person name="LeVine R."/>
            <person name="Lipovsky A."/>
            <person name="Liu X."/>
            <person name="Liu J."/>
            <person name="Liu S."/>
            <person name="Lokyitsang T."/>
            <person name="Lokyitsang Y."/>
            <person name="Lubonja R."/>
            <person name="Lui A."/>
            <person name="MacDonald P."/>
            <person name="Magnisalis V."/>
            <person name="Maru K."/>
            <person name="Matthews C."/>
            <person name="McCusker W."/>
            <person name="McDonough S."/>
            <person name="Mehta T."/>
            <person name="Meldrim J."/>
            <person name="Meneus L."/>
            <person name="Mihai O."/>
            <person name="Mihalev A."/>
            <person name="Mihova T."/>
            <person name="Mittelman R."/>
            <person name="Mlenga V."/>
            <person name="Montmayeur A."/>
            <person name="Mulrain L."/>
            <person name="Navidi A."/>
            <person name="Naylor J."/>
            <person name="Negash T."/>
            <person name="Nguyen T."/>
            <person name="Nguyen N."/>
            <person name="Nicol R."/>
            <person name="Norbu C."/>
            <person name="Norbu N."/>
            <person name="Novod N."/>
            <person name="O'Neill B."/>
            <person name="Osman S."/>
            <person name="Markiewicz E."/>
            <person name="Oyono O.L."/>
            <person name="Patti C."/>
            <person name="Phunkhang P."/>
            <person name="Pierre F."/>
            <person name="Priest M."/>
            <person name="Raghuraman S."/>
            <person name="Rege F."/>
            <person name="Reyes R."/>
            <person name="Rise C."/>
            <person name="Rogov P."/>
            <person name="Ross K."/>
            <person name="Ryan E."/>
            <person name="Settipalli S."/>
            <person name="Shea T."/>
            <person name="Sherpa N."/>
            <person name="Shi L."/>
            <person name="Shih D."/>
            <person name="Sparrow T."/>
            <person name="Spaulding J."/>
            <person name="Stalker J."/>
            <person name="Stange-Thomann N."/>
            <person name="Stavropoulos S."/>
            <person name="Stone C."/>
            <person name="Strader C."/>
            <person name="Tesfaye S."/>
            <person name="Thomson T."/>
            <person name="Thoulutsang Y."/>
            <person name="Thoulutsang D."/>
            <person name="Topham K."/>
            <person name="Topping I."/>
            <person name="Tsamla T."/>
            <person name="Vassiliev H."/>
            <person name="Vo A."/>
            <person name="Wangchuk T."/>
            <person name="Wangdi T."/>
            <person name="Weiand M."/>
            <person name="Wilkinson J."/>
            <person name="Wilson A."/>
            <person name="Yadav S."/>
            <person name="Young G."/>
            <person name="Yu Q."/>
            <person name="Zembek L."/>
            <person name="Zhong D."/>
            <person name="Zimmer A."/>
            <person name="Zwirko Z."/>
            <person name="Jaffe D.B."/>
            <person name="Alvarez P."/>
            <person name="Brockman W."/>
            <person name="Butler J."/>
            <person name="Chin C."/>
            <person name="Gnerre S."/>
            <person name="Grabherr M."/>
            <person name="Kleber M."/>
            <person name="Mauceli E."/>
            <person name="MacCallum I."/>
        </authorList>
    </citation>
    <scope>NUCLEOTIDE SEQUENCE [LARGE SCALE GENOMIC DNA]</scope>
    <source>
        <strain evidence="5">MSH-3 / Tucson 14011-0111.49</strain>
    </source>
</reference>
<keyword evidence="1" id="KW-0479">Metal-binding</keyword>
<dbReference type="AlphaFoldDB" id="B4H323"/>
<gene>
    <name evidence="4" type="primary">Dper\GL13351</name>
    <name evidence="4" type="ORF">Dper_GL13351</name>
</gene>
<feature type="compositionally biased region" description="Acidic residues" evidence="2">
    <location>
        <begin position="219"/>
        <end position="229"/>
    </location>
</feature>
<feature type="region of interest" description="Disordered" evidence="2">
    <location>
        <begin position="200"/>
        <end position="229"/>
    </location>
</feature>
<dbReference type="GO" id="GO:0008270">
    <property type="term" value="F:zinc ion binding"/>
    <property type="evidence" value="ECO:0007669"/>
    <property type="project" value="UniProtKB-KW"/>
</dbReference>
<dbReference type="SUPFAM" id="SSF57716">
    <property type="entry name" value="Glucocorticoid receptor-like (DNA-binding domain)"/>
    <property type="match status" value="1"/>
</dbReference>
<feature type="domain" description="ZAD" evidence="3">
    <location>
        <begin position="1"/>
        <end position="62"/>
    </location>
</feature>
<dbReference type="Gene3D" id="3.40.1800.20">
    <property type="match status" value="1"/>
</dbReference>
<evidence type="ECO:0000259" key="3">
    <source>
        <dbReference type="PROSITE" id="PS51915"/>
    </source>
</evidence>